<dbReference type="Proteomes" id="UP000183028">
    <property type="component" value="Unassembled WGS sequence"/>
</dbReference>
<feature type="transmembrane region" description="Helical" evidence="1">
    <location>
        <begin position="15"/>
        <end position="32"/>
    </location>
</feature>
<name>A0A1H6T923_9FIRM</name>
<dbReference type="AlphaFoldDB" id="A0A1H6T923"/>
<dbReference type="EMBL" id="FNYK01000022">
    <property type="protein sequence ID" value="SEI76603.1"/>
    <property type="molecule type" value="Genomic_DNA"/>
</dbReference>
<evidence type="ECO:0000313" key="3">
    <source>
        <dbReference type="Proteomes" id="UP000183028"/>
    </source>
</evidence>
<evidence type="ECO:0000313" key="2">
    <source>
        <dbReference type="EMBL" id="SEI76603.1"/>
    </source>
</evidence>
<gene>
    <name evidence="2" type="ORF">SAMN04487834_102233</name>
</gene>
<reference evidence="3" key="1">
    <citation type="submission" date="2016-10" db="EMBL/GenBank/DDBJ databases">
        <authorList>
            <person name="Varghese N."/>
        </authorList>
    </citation>
    <scope>NUCLEOTIDE SEQUENCE [LARGE SCALE GENOMIC DNA]</scope>
    <source>
        <strain evidence="3">DSM 20406</strain>
    </source>
</reference>
<accession>A0A1H6T923</accession>
<proteinExistence type="predicted"/>
<protein>
    <submittedName>
        <fullName evidence="2">Uncharacterized protein</fullName>
    </submittedName>
</protein>
<keyword evidence="1" id="KW-0812">Transmembrane</keyword>
<evidence type="ECO:0000256" key="1">
    <source>
        <dbReference type="SAM" id="Phobius"/>
    </source>
</evidence>
<keyword evidence="3" id="KW-1185">Reference proteome</keyword>
<keyword evidence="1" id="KW-0472">Membrane</keyword>
<feature type="transmembrane region" description="Helical" evidence="1">
    <location>
        <begin position="38"/>
        <end position="58"/>
    </location>
</feature>
<organism evidence="2 3">
    <name type="scientific">Sharpea azabuensis</name>
    <dbReference type="NCBI Taxonomy" id="322505"/>
    <lineage>
        <taxon>Bacteria</taxon>
        <taxon>Bacillati</taxon>
        <taxon>Bacillota</taxon>
        <taxon>Erysipelotrichia</taxon>
        <taxon>Erysipelotrichales</taxon>
        <taxon>Coprobacillaceae</taxon>
        <taxon>Sharpea</taxon>
    </lineage>
</organism>
<keyword evidence="1" id="KW-1133">Transmembrane helix</keyword>
<sequence>MKIQNFLNKDTLKKFKNYTTMILLLMIGRVIVGSHNLLLDFVSFVVMTMIYEILVFLARKFRQRKSESYSKD</sequence>